<reference evidence="3" key="1">
    <citation type="submission" date="2023-07" db="EMBL/GenBank/DDBJ databases">
        <title>Shewanella mangrovi sp. nov., an acetaldehyde- degrading bacterium isolated from mangrove sediment.</title>
        <authorList>
            <person name="Liu Y."/>
        </authorList>
    </citation>
    <scope>NUCLEOTIDE SEQUENCE [LARGE SCALE GENOMIC DNA]</scope>
    <source>
        <strain evidence="3">C32</strain>
    </source>
</reference>
<dbReference type="SUPFAM" id="SSF47413">
    <property type="entry name" value="lambda repressor-like DNA-binding domains"/>
    <property type="match status" value="1"/>
</dbReference>
<evidence type="ECO:0000313" key="2">
    <source>
        <dbReference type="EMBL" id="MCS4558455.1"/>
    </source>
</evidence>
<sequence>MDFSAQIKAFRQQHELSQDALAQLLAAKVSGKQTIDTGTISRWERQSNAPSLRNQLYLLRKLGIKATTANLHSQRSDSHAIELLQARYQRFAGLADKPYRHYNPAFSYQILQGVEHFLAEPQLQGFNLRTLGFNVSTAPLAPQLAEVRDLQVYTLLFYHQQQLVSHLAYAIGNTHDMAQLLAQHYQSELPPLLQSEPNGKLLINFSAYASDFAIYLFSAKHLLTRIAADCSIDWYLAHSYINEDWLVQKGLGAQILLRGQPLSSGGIRIGKGRFKALLYATDACSLLASPLSTIDANAIATYGVLHPHAGG</sequence>
<dbReference type="InterPro" id="IPR010982">
    <property type="entry name" value="Lambda_DNA-bd_dom_sf"/>
</dbReference>
<gene>
    <name evidence="2" type="ORF">L9G74_18620</name>
</gene>
<dbReference type="CDD" id="cd00093">
    <property type="entry name" value="HTH_XRE"/>
    <property type="match status" value="1"/>
</dbReference>
<evidence type="ECO:0000259" key="1">
    <source>
        <dbReference type="PROSITE" id="PS50943"/>
    </source>
</evidence>
<dbReference type="Gene3D" id="1.10.260.40">
    <property type="entry name" value="lambda repressor-like DNA-binding domains"/>
    <property type="match status" value="1"/>
</dbReference>
<dbReference type="Proteomes" id="UP001201549">
    <property type="component" value="Unassembled WGS sequence"/>
</dbReference>
<protein>
    <submittedName>
        <fullName evidence="2">Helix-turn-helix domain-containing protein</fullName>
    </submittedName>
</protein>
<dbReference type="EMBL" id="JAKOGG010000021">
    <property type="protein sequence ID" value="MCS4558455.1"/>
    <property type="molecule type" value="Genomic_DNA"/>
</dbReference>
<comment type="caution">
    <text evidence="2">The sequence shown here is derived from an EMBL/GenBank/DDBJ whole genome shotgun (WGS) entry which is preliminary data.</text>
</comment>
<dbReference type="PROSITE" id="PS50943">
    <property type="entry name" value="HTH_CROC1"/>
    <property type="match status" value="1"/>
</dbReference>
<keyword evidence="3" id="KW-1185">Reference proteome</keyword>
<accession>A0ABT2FQ63</accession>
<proteinExistence type="predicted"/>
<dbReference type="RefSeq" id="WP_238898274.1">
    <property type="nucleotide sequence ID" value="NZ_JAKOGG010000021.1"/>
</dbReference>
<evidence type="ECO:0000313" key="3">
    <source>
        <dbReference type="Proteomes" id="UP001201549"/>
    </source>
</evidence>
<organism evidence="2 3">
    <name type="scientific">Shewanella electrica</name>
    <dbReference type="NCBI Taxonomy" id="515560"/>
    <lineage>
        <taxon>Bacteria</taxon>
        <taxon>Pseudomonadati</taxon>
        <taxon>Pseudomonadota</taxon>
        <taxon>Gammaproteobacteria</taxon>
        <taxon>Alteromonadales</taxon>
        <taxon>Shewanellaceae</taxon>
        <taxon>Shewanella</taxon>
    </lineage>
</organism>
<name>A0ABT2FQ63_9GAMM</name>
<feature type="domain" description="HTH cro/C1-type" evidence="1">
    <location>
        <begin position="7"/>
        <end position="71"/>
    </location>
</feature>
<dbReference type="InterPro" id="IPR001387">
    <property type="entry name" value="Cro/C1-type_HTH"/>
</dbReference>